<evidence type="ECO:0000313" key="2">
    <source>
        <dbReference type="Proteomes" id="UP000820818"/>
    </source>
</evidence>
<reference evidence="1 2" key="1">
    <citation type="submission" date="2022-05" db="EMBL/GenBank/DDBJ databases">
        <title>A multi-omics perspective on studying reproductive biology in Daphnia sinensis.</title>
        <authorList>
            <person name="Jia J."/>
        </authorList>
    </citation>
    <scope>NUCLEOTIDE SEQUENCE [LARGE SCALE GENOMIC DNA]</scope>
    <source>
        <strain evidence="1 2">WSL</strain>
    </source>
</reference>
<accession>A0AAD5KPA3</accession>
<protein>
    <submittedName>
        <fullName evidence="1">Uncharacterized protein</fullName>
    </submittedName>
</protein>
<evidence type="ECO:0000313" key="1">
    <source>
        <dbReference type="EMBL" id="KAI9557196.1"/>
    </source>
</evidence>
<comment type="caution">
    <text evidence="1">The sequence shown here is derived from an EMBL/GenBank/DDBJ whole genome shotgun (WGS) entry which is preliminary data.</text>
</comment>
<proteinExistence type="predicted"/>
<name>A0AAD5KPA3_9CRUS</name>
<organism evidence="1 2">
    <name type="scientific">Daphnia sinensis</name>
    <dbReference type="NCBI Taxonomy" id="1820382"/>
    <lineage>
        <taxon>Eukaryota</taxon>
        <taxon>Metazoa</taxon>
        <taxon>Ecdysozoa</taxon>
        <taxon>Arthropoda</taxon>
        <taxon>Crustacea</taxon>
        <taxon>Branchiopoda</taxon>
        <taxon>Diplostraca</taxon>
        <taxon>Cladocera</taxon>
        <taxon>Anomopoda</taxon>
        <taxon>Daphniidae</taxon>
        <taxon>Daphnia</taxon>
        <taxon>Daphnia similis group</taxon>
    </lineage>
</organism>
<keyword evidence="2" id="KW-1185">Reference proteome</keyword>
<dbReference type="AlphaFoldDB" id="A0AAD5KPA3"/>
<dbReference type="EMBL" id="WJBH02000006">
    <property type="protein sequence ID" value="KAI9557196.1"/>
    <property type="molecule type" value="Genomic_DNA"/>
</dbReference>
<sequence length="51" mass="5806">MAPNPPESSASVKRKLKESRVKEEECLKSLKENQLQLVQARKKAVDVIYAH</sequence>
<gene>
    <name evidence="1" type="ORF">GHT06_017008</name>
</gene>
<dbReference type="Proteomes" id="UP000820818">
    <property type="component" value="Linkage Group LG6"/>
</dbReference>